<dbReference type="GO" id="GO:0008168">
    <property type="term" value="F:methyltransferase activity"/>
    <property type="evidence" value="ECO:0007669"/>
    <property type="project" value="UniProtKB-KW"/>
</dbReference>
<proteinExistence type="inferred from homology"/>
<evidence type="ECO:0000256" key="5">
    <source>
        <dbReference type="PROSITE-ProRule" id="PRU01023"/>
    </source>
</evidence>
<accession>A0ABD3QPA7</accession>
<dbReference type="PANTHER" id="PTHR22807:SF30">
    <property type="entry name" value="28S RRNA (CYTOSINE(4447)-C(5))-METHYLTRANSFERASE-RELATED"/>
    <property type="match status" value="1"/>
</dbReference>
<evidence type="ECO:0000313" key="8">
    <source>
        <dbReference type="EMBL" id="KAL3802133.1"/>
    </source>
</evidence>
<evidence type="ECO:0000313" key="9">
    <source>
        <dbReference type="Proteomes" id="UP001530400"/>
    </source>
</evidence>
<gene>
    <name evidence="8" type="ORF">ACHAWO_004226</name>
</gene>
<feature type="binding site" evidence="5">
    <location>
        <position position="403"/>
    </location>
    <ligand>
        <name>S-adenosyl-L-methionine</name>
        <dbReference type="ChEBI" id="CHEBI:59789"/>
    </ligand>
</feature>
<dbReference type="InterPro" id="IPR023267">
    <property type="entry name" value="RCMT"/>
</dbReference>
<dbReference type="InterPro" id="IPR001678">
    <property type="entry name" value="MeTrfase_RsmB-F_NOP2_dom"/>
</dbReference>
<dbReference type="GO" id="GO:0032259">
    <property type="term" value="P:methylation"/>
    <property type="evidence" value="ECO:0007669"/>
    <property type="project" value="UniProtKB-KW"/>
</dbReference>
<dbReference type="GO" id="GO:0003723">
    <property type="term" value="F:RNA binding"/>
    <property type="evidence" value="ECO:0007669"/>
    <property type="project" value="UniProtKB-UniRule"/>
</dbReference>
<comment type="caution">
    <text evidence="5">Lacks conserved residue(s) required for the propagation of feature annotation.</text>
</comment>
<evidence type="ECO:0000256" key="6">
    <source>
        <dbReference type="SAM" id="SignalP"/>
    </source>
</evidence>
<keyword evidence="4 5" id="KW-0694">RNA-binding</keyword>
<dbReference type="InterPro" id="IPR049560">
    <property type="entry name" value="MeTrfase_RsmB-F_NOP2_cat"/>
</dbReference>
<evidence type="ECO:0000256" key="2">
    <source>
        <dbReference type="ARBA" id="ARBA00022679"/>
    </source>
</evidence>
<dbReference type="SUPFAM" id="SSF53335">
    <property type="entry name" value="S-adenosyl-L-methionine-dependent methyltransferases"/>
    <property type="match status" value="1"/>
</dbReference>
<dbReference type="PROSITE" id="PS51686">
    <property type="entry name" value="SAM_MT_RSMB_NOP"/>
    <property type="match status" value="1"/>
</dbReference>
<protein>
    <recommendedName>
        <fullName evidence="7">SAM-dependent MTase RsmB/NOP-type domain-containing protein</fullName>
    </recommendedName>
</protein>
<feature type="domain" description="SAM-dependent MTase RsmB/NOP-type" evidence="7">
    <location>
        <begin position="274"/>
        <end position="589"/>
    </location>
</feature>
<dbReference type="EMBL" id="JALLPJ020000111">
    <property type="protein sequence ID" value="KAL3802133.1"/>
    <property type="molecule type" value="Genomic_DNA"/>
</dbReference>
<comment type="caution">
    <text evidence="8">The sequence shown here is derived from an EMBL/GenBank/DDBJ whole genome shotgun (WGS) entry which is preliminary data.</text>
</comment>
<keyword evidence="9" id="KW-1185">Reference proteome</keyword>
<feature type="signal peptide" evidence="6">
    <location>
        <begin position="1"/>
        <end position="27"/>
    </location>
</feature>
<reference evidence="8 9" key="1">
    <citation type="submission" date="2024-10" db="EMBL/GenBank/DDBJ databases">
        <title>Updated reference genomes for cyclostephanoid diatoms.</title>
        <authorList>
            <person name="Roberts W.R."/>
            <person name="Alverson A.J."/>
        </authorList>
    </citation>
    <scope>NUCLEOTIDE SEQUENCE [LARGE SCALE GENOMIC DNA]</scope>
    <source>
        <strain evidence="8 9">AJA010-31</strain>
    </source>
</reference>
<keyword evidence="3 5" id="KW-0949">S-adenosyl-L-methionine</keyword>
<name>A0ABD3QPA7_9STRA</name>
<evidence type="ECO:0000256" key="1">
    <source>
        <dbReference type="ARBA" id="ARBA00022603"/>
    </source>
</evidence>
<dbReference type="Gene3D" id="3.40.50.150">
    <property type="entry name" value="Vaccinia Virus protein VP39"/>
    <property type="match status" value="1"/>
</dbReference>
<comment type="similarity">
    <text evidence="5">Belongs to the class I-like SAM-binding methyltransferase superfamily. RsmB/NOP family.</text>
</comment>
<dbReference type="Proteomes" id="UP001530400">
    <property type="component" value="Unassembled WGS sequence"/>
</dbReference>
<evidence type="ECO:0000256" key="3">
    <source>
        <dbReference type="ARBA" id="ARBA00022691"/>
    </source>
</evidence>
<organism evidence="8 9">
    <name type="scientific">Cyclotella atomus</name>
    <dbReference type="NCBI Taxonomy" id="382360"/>
    <lineage>
        <taxon>Eukaryota</taxon>
        <taxon>Sar</taxon>
        <taxon>Stramenopiles</taxon>
        <taxon>Ochrophyta</taxon>
        <taxon>Bacillariophyta</taxon>
        <taxon>Coscinodiscophyceae</taxon>
        <taxon>Thalassiosirophycidae</taxon>
        <taxon>Stephanodiscales</taxon>
        <taxon>Stephanodiscaceae</taxon>
        <taxon>Cyclotella</taxon>
    </lineage>
</organism>
<feature type="chain" id="PRO_5044812457" description="SAM-dependent MTase RsmB/NOP-type domain-containing protein" evidence="6">
    <location>
        <begin position="28"/>
        <end position="589"/>
    </location>
</feature>
<dbReference type="PRINTS" id="PR02008">
    <property type="entry name" value="RCMTFAMILY"/>
</dbReference>
<dbReference type="Pfam" id="PF01189">
    <property type="entry name" value="Methyltr_RsmB-F"/>
    <property type="match status" value="1"/>
</dbReference>
<dbReference type="PANTHER" id="PTHR22807">
    <property type="entry name" value="NOP2 YEAST -RELATED NOL1/NOP2/FMU SUN DOMAIN-CONTAINING"/>
    <property type="match status" value="1"/>
</dbReference>
<evidence type="ECO:0000256" key="4">
    <source>
        <dbReference type="ARBA" id="ARBA00022884"/>
    </source>
</evidence>
<sequence length="589" mass="64986">MMRPSRSRNKLTVLILLTVCITGSTVSSFIQWSPLLRICSARSVVATKKVDNELGTIDDSEIRDEAALALLPVLFPGYNETAYSKLITAETALKKLLKSRYSTAKSGSKARDSGRVAALVLGTSVMRLRHWYLAAGSCSKAPPVPYPLDSSILALLRSICYHPVSVGERYSHDELLSFTKSMVDEHAKYLSQPETSIDLDPDIANVNPALKLSLQYSVPIFISDALLKHYGQSITKEIFMQSNAPGPITIRKNSLQFPGSDEDLCQYILDEDEVHPAPMRNSDKNALQSESKLSIRQSADGMNRFILGAEPAPGTIASPKGCISIHQKPSKSIWSMKAWQQGYFEVQDAGSQIIVASLEAKPGDSILDYCAGNGGKSFGIASTLMEGRGTSNSNVVSRIVSHDVVDERLRQIKGSMSRVGFTELFHIKTSPGTRAFSTRDNVRGISQIRIANSTQLAEIKPNKFDIVLVDAPCSSTGVLRRRPSQRWILTKEEVFENLPKLQLEILLKAALYVKSGGKLVYSTCSLLREENEDVVAAFEQSDIFKRSFQRWSFDTNSSDTVNSDNVENSLTLLPSDNNDGFFIARWKTI</sequence>
<dbReference type="AlphaFoldDB" id="A0ABD3QPA7"/>
<feature type="active site" description="Nucleophile" evidence="5">
    <location>
        <position position="524"/>
    </location>
</feature>
<keyword evidence="1 5" id="KW-0489">Methyltransferase</keyword>
<evidence type="ECO:0000259" key="7">
    <source>
        <dbReference type="PROSITE" id="PS51686"/>
    </source>
</evidence>
<dbReference type="InterPro" id="IPR029063">
    <property type="entry name" value="SAM-dependent_MTases_sf"/>
</dbReference>
<keyword evidence="6" id="KW-0732">Signal</keyword>
<feature type="binding site" evidence="5">
    <location>
        <position position="470"/>
    </location>
    <ligand>
        <name>S-adenosyl-L-methionine</name>
        <dbReference type="ChEBI" id="CHEBI:59789"/>
    </ligand>
</feature>
<keyword evidence="2 5" id="KW-0808">Transferase</keyword>